<protein>
    <recommendedName>
        <fullName evidence="9">Ion transport domain-containing protein</fullName>
    </recommendedName>
</protein>
<sequence>RITRPPWLVTVKWIVISLAIVQLIKEFITRRLRYITFDNGIECFVYSSAIVIVVDLSPCSHHTGLRMVGYCSILFTAVGRQRRLMLPTLAVDTATATRWNCTMLEWMNSTPAMFGIYVVMFFDVLKTFSRFFLIFVLFIVAFSIAFYAVLQNR</sequence>
<evidence type="ECO:0000256" key="4">
    <source>
        <dbReference type="ARBA" id="ARBA00023065"/>
    </source>
</evidence>
<keyword evidence="6" id="KW-0812">Transmembrane</keyword>
<name>A0A0D6LD59_9BILA</name>
<evidence type="ECO:0000256" key="2">
    <source>
        <dbReference type="ARBA" id="ARBA00022737"/>
    </source>
</evidence>
<dbReference type="GO" id="GO:0022857">
    <property type="term" value="F:transmembrane transporter activity"/>
    <property type="evidence" value="ECO:0007669"/>
    <property type="project" value="TreeGrafter"/>
</dbReference>
<proteinExistence type="predicted"/>
<feature type="transmembrane region" description="Helical" evidence="6">
    <location>
        <begin position="131"/>
        <end position="150"/>
    </location>
</feature>
<evidence type="ECO:0000256" key="5">
    <source>
        <dbReference type="ARBA" id="ARBA00023303"/>
    </source>
</evidence>
<keyword evidence="5" id="KW-0407">Ion channel</keyword>
<keyword evidence="6" id="KW-1133">Transmembrane helix</keyword>
<accession>A0A0D6LD59</accession>
<evidence type="ECO:0000256" key="1">
    <source>
        <dbReference type="ARBA" id="ARBA00022448"/>
    </source>
</evidence>
<dbReference type="Proteomes" id="UP000054495">
    <property type="component" value="Unassembled WGS sequence"/>
</dbReference>
<evidence type="ECO:0000256" key="6">
    <source>
        <dbReference type="SAM" id="Phobius"/>
    </source>
</evidence>
<keyword evidence="8" id="KW-1185">Reference proteome</keyword>
<dbReference type="AlphaFoldDB" id="A0A0D6LD59"/>
<dbReference type="InterPro" id="IPR052076">
    <property type="entry name" value="TRP_cation_channel"/>
</dbReference>
<feature type="non-terminal residue" evidence="7">
    <location>
        <position position="153"/>
    </location>
</feature>
<dbReference type="PANTHER" id="PTHR47143">
    <property type="entry name" value="TRANSIENT RECEPTOR POTENTIAL CATION CHANNEL PROTEIN PAINLESS"/>
    <property type="match status" value="1"/>
</dbReference>
<keyword evidence="2" id="KW-0677">Repeat</keyword>
<evidence type="ECO:0000313" key="7">
    <source>
        <dbReference type="EMBL" id="EPB65687.1"/>
    </source>
</evidence>
<dbReference type="EMBL" id="KE127378">
    <property type="protein sequence ID" value="EPB65687.1"/>
    <property type="molecule type" value="Genomic_DNA"/>
</dbReference>
<keyword evidence="4" id="KW-0406">Ion transport</keyword>
<feature type="non-terminal residue" evidence="7">
    <location>
        <position position="1"/>
    </location>
</feature>
<keyword evidence="3" id="KW-0040">ANK repeat</keyword>
<organism evidence="7 8">
    <name type="scientific">Ancylostoma ceylanicum</name>
    <dbReference type="NCBI Taxonomy" id="53326"/>
    <lineage>
        <taxon>Eukaryota</taxon>
        <taxon>Metazoa</taxon>
        <taxon>Ecdysozoa</taxon>
        <taxon>Nematoda</taxon>
        <taxon>Chromadorea</taxon>
        <taxon>Rhabditida</taxon>
        <taxon>Rhabditina</taxon>
        <taxon>Rhabditomorpha</taxon>
        <taxon>Strongyloidea</taxon>
        <taxon>Ancylostomatidae</taxon>
        <taxon>Ancylostomatinae</taxon>
        <taxon>Ancylostoma</taxon>
    </lineage>
</organism>
<feature type="transmembrane region" description="Helical" evidence="6">
    <location>
        <begin position="106"/>
        <end position="125"/>
    </location>
</feature>
<evidence type="ECO:0000256" key="3">
    <source>
        <dbReference type="ARBA" id="ARBA00023043"/>
    </source>
</evidence>
<evidence type="ECO:0008006" key="9">
    <source>
        <dbReference type="Google" id="ProtNLM"/>
    </source>
</evidence>
<keyword evidence="6" id="KW-0472">Membrane</keyword>
<gene>
    <name evidence="7" type="ORF">ANCCEY_15246</name>
</gene>
<dbReference type="GO" id="GO:0034220">
    <property type="term" value="P:monoatomic ion transmembrane transport"/>
    <property type="evidence" value="ECO:0007669"/>
    <property type="project" value="UniProtKB-KW"/>
</dbReference>
<dbReference type="GO" id="GO:1902495">
    <property type="term" value="C:transmembrane transporter complex"/>
    <property type="evidence" value="ECO:0007669"/>
    <property type="project" value="TreeGrafter"/>
</dbReference>
<dbReference type="PANTHER" id="PTHR47143:SF3">
    <property type="entry name" value="PWWP DOMAIN-CONTAINING PROTEIN"/>
    <property type="match status" value="1"/>
</dbReference>
<reference evidence="7 8" key="1">
    <citation type="submission" date="2013-05" db="EMBL/GenBank/DDBJ databases">
        <title>Draft genome of the parasitic nematode Anyclostoma ceylanicum.</title>
        <authorList>
            <person name="Mitreva M."/>
        </authorList>
    </citation>
    <scope>NUCLEOTIDE SEQUENCE [LARGE SCALE GENOMIC DNA]</scope>
</reference>
<evidence type="ECO:0000313" key="8">
    <source>
        <dbReference type="Proteomes" id="UP000054495"/>
    </source>
</evidence>
<keyword evidence="1" id="KW-0813">Transport</keyword>
<feature type="transmembrane region" description="Helical" evidence="6">
    <location>
        <begin position="6"/>
        <end position="24"/>
    </location>
</feature>